<dbReference type="GO" id="GO:0016887">
    <property type="term" value="F:ATP hydrolysis activity"/>
    <property type="evidence" value="ECO:0007669"/>
    <property type="project" value="InterPro"/>
</dbReference>
<protein>
    <submittedName>
        <fullName evidence="7">ABC-2 type transport system ATP-binding protein</fullName>
    </submittedName>
</protein>
<evidence type="ECO:0000256" key="4">
    <source>
        <dbReference type="ARBA" id="ARBA00022840"/>
    </source>
</evidence>
<dbReference type="SUPFAM" id="SSF52540">
    <property type="entry name" value="P-loop containing nucleoside triphosphate hydrolases"/>
    <property type="match status" value="1"/>
</dbReference>
<keyword evidence="8" id="KW-1185">Reference proteome</keyword>
<dbReference type="PANTHER" id="PTHR42711:SF17">
    <property type="entry name" value="ABC TRANSPORTER ATP-BINDING PROTEIN"/>
    <property type="match status" value="1"/>
</dbReference>
<feature type="domain" description="ABC transporter" evidence="6">
    <location>
        <begin position="10"/>
        <end position="233"/>
    </location>
</feature>
<comment type="subcellular location">
    <subcellularLocation>
        <location evidence="1">Cell membrane</location>
        <topology evidence="1">Peripheral membrane protein</topology>
    </subcellularLocation>
</comment>
<organism evidence="7 8">
    <name type="scientific">Jiangella alkaliphila</name>
    <dbReference type="NCBI Taxonomy" id="419479"/>
    <lineage>
        <taxon>Bacteria</taxon>
        <taxon>Bacillati</taxon>
        <taxon>Actinomycetota</taxon>
        <taxon>Actinomycetes</taxon>
        <taxon>Jiangellales</taxon>
        <taxon>Jiangellaceae</taxon>
        <taxon>Jiangella</taxon>
    </lineage>
</organism>
<evidence type="ECO:0000313" key="8">
    <source>
        <dbReference type="Proteomes" id="UP000182977"/>
    </source>
</evidence>
<dbReference type="EMBL" id="LT629791">
    <property type="protein sequence ID" value="SDU56738.1"/>
    <property type="molecule type" value="Genomic_DNA"/>
</dbReference>
<dbReference type="CDD" id="cd03230">
    <property type="entry name" value="ABC_DR_subfamily_A"/>
    <property type="match status" value="1"/>
</dbReference>
<evidence type="ECO:0000256" key="3">
    <source>
        <dbReference type="ARBA" id="ARBA00022741"/>
    </source>
</evidence>
<evidence type="ECO:0000256" key="2">
    <source>
        <dbReference type="ARBA" id="ARBA00022448"/>
    </source>
</evidence>
<keyword evidence="2" id="KW-0813">Transport</keyword>
<dbReference type="STRING" id="419479.SAMN04488563_2788"/>
<keyword evidence="3" id="KW-0547">Nucleotide-binding</keyword>
<evidence type="ECO:0000256" key="5">
    <source>
        <dbReference type="ARBA" id="ARBA00023251"/>
    </source>
</evidence>
<dbReference type="Pfam" id="PF00005">
    <property type="entry name" value="ABC_tran"/>
    <property type="match status" value="1"/>
</dbReference>
<dbReference type="InterPro" id="IPR050763">
    <property type="entry name" value="ABC_transporter_ATP-binding"/>
</dbReference>
<gene>
    <name evidence="7" type="ORF">SAMN04488563_2788</name>
</gene>
<dbReference type="Proteomes" id="UP000182977">
    <property type="component" value="Chromosome I"/>
</dbReference>
<evidence type="ECO:0000313" key="7">
    <source>
        <dbReference type="EMBL" id="SDU56738.1"/>
    </source>
</evidence>
<dbReference type="GO" id="GO:0005886">
    <property type="term" value="C:plasma membrane"/>
    <property type="evidence" value="ECO:0007669"/>
    <property type="project" value="UniProtKB-SubCell"/>
</dbReference>
<name>A0A1H2JKS4_9ACTN</name>
<keyword evidence="5" id="KW-0046">Antibiotic resistance</keyword>
<dbReference type="RefSeq" id="WP_046771338.1">
    <property type="nucleotide sequence ID" value="NZ_LBMC01000041.1"/>
</dbReference>
<dbReference type="PANTHER" id="PTHR42711">
    <property type="entry name" value="ABC TRANSPORTER ATP-BINDING PROTEIN"/>
    <property type="match status" value="1"/>
</dbReference>
<dbReference type="InterPro" id="IPR027417">
    <property type="entry name" value="P-loop_NTPase"/>
</dbReference>
<reference evidence="8" key="1">
    <citation type="submission" date="2016-10" db="EMBL/GenBank/DDBJ databases">
        <authorList>
            <person name="Varghese N."/>
            <person name="Submissions S."/>
        </authorList>
    </citation>
    <scope>NUCLEOTIDE SEQUENCE [LARGE SCALE GENOMIC DNA]</scope>
    <source>
        <strain evidence="8">DSM 45079</strain>
    </source>
</reference>
<dbReference type="PROSITE" id="PS50893">
    <property type="entry name" value="ABC_TRANSPORTER_2"/>
    <property type="match status" value="1"/>
</dbReference>
<dbReference type="SMART" id="SM00382">
    <property type="entry name" value="AAA"/>
    <property type="match status" value="1"/>
</dbReference>
<keyword evidence="4 7" id="KW-0067">ATP-binding</keyword>
<proteinExistence type="predicted"/>
<dbReference type="InterPro" id="IPR003439">
    <property type="entry name" value="ABC_transporter-like_ATP-bd"/>
</dbReference>
<dbReference type="AlphaFoldDB" id="A0A1H2JKS4"/>
<dbReference type="InterPro" id="IPR003593">
    <property type="entry name" value="AAA+_ATPase"/>
</dbReference>
<sequence>MTEHPTPHAVRLAGLRKSYGDTLAVDGVDLEIAPGEIVALLGPNGAGKSTTVELILGLSRPDAGTVAVFGRTPREAVDDGLVGAMLQDGAMLEDATVGELVALFASVHRHPLPVADVLERAGIADLACRRATELSGGQTQRVRFALALVPDPDLVVLDEPTVAMDVATRREFWAAMRRFVAAGRTVLFATHYLDEADGFADRIVLLRDGRIVADGTPRHIKSIVAVRTVRATVPDLSADALRALFGTDGVTVDGDGGGVRIRTNDGDGVLRTLLAHSPEAHDIEVTGADLEEAFLSLTTRTGGSVR</sequence>
<evidence type="ECO:0000256" key="1">
    <source>
        <dbReference type="ARBA" id="ARBA00004202"/>
    </source>
</evidence>
<dbReference type="Gene3D" id="3.40.50.300">
    <property type="entry name" value="P-loop containing nucleotide triphosphate hydrolases"/>
    <property type="match status" value="1"/>
</dbReference>
<dbReference type="GO" id="GO:0005524">
    <property type="term" value="F:ATP binding"/>
    <property type="evidence" value="ECO:0007669"/>
    <property type="project" value="UniProtKB-KW"/>
</dbReference>
<evidence type="ECO:0000259" key="6">
    <source>
        <dbReference type="PROSITE" id="PS50893"/>
    </source>
</evidence>
<accession>A0A1H2JKS4</accession>
<dbReference type="GO" id="GO:0046677">
    <property type="term" value="P:response to antibiotic"/>
    <property type="evidence" value="ECO:0007669"/>
    <property type="project" value="UniProtKB-KW"/>
</dbReference>
<dbReference type="OrthoDB" id="9804819at2"/>